<feature type="region of interest" description="Disordered" evidence="1">
    <location>
        <begin position="593"/>
        <end position="618"/>
    </location>
</feature>
<feature type="region of interest" description="Disordered" evidence="1">
    <location>
        <begin position="1"/>
        <end position="64"/>
    </location>
</feature>
<dbReference type="Pfam" id="PF00646">
    <property type="entry name" value="F-box"/>
    <property type="match status" value="1"/>
</dbReference>
<dbReference type="Proteomes" id="UP000467700">
    <property type="component" value="Unassembled WGS sequence"/>
</dbReference>
<protein>
    <recommendedName>
        <fullName evidence="2">F-box domain-containing protein</fullName>
    </recommendedName>
</protein>
<evidence type="ECO:0000259" key="2">
    <source>
        <dbReference type="PROSITE" id="PS50181"/>
    </source>
</evidence>
<dbReference type="AlphaFoldDB" id="A0A8S0WFJ0"/>
<feature type="compositionally biased region" description="Basic and acidic residues" evidence="1">
    <location>
        <begin position="593"/>
        <end position="605"/>
    </location>
</feature>
<sequence length="618" mass="70268">MNMGGWEDGKNRGSYQKPSVQAAAPKPTAATVKQVSGGKRKAGESGVEGQSKRNKKQGNNGHERLDLTSMPLDILFEIFARVNLADLLTLARTSNELRKTLMGRSSVTVWTRVRATMPGLPECPDDLSEPQYAELLTGNQCNGCGKVETQVRVIWAIRVKYCYECLHKSFKHTLVGEYSQELKDLVPIVMLTPKKNPPCHPLQGRQSGAANDELGKKFDLTFKTIKERNTWEKAIVMEQRARNAHGDACAMWAAYNKFRTHQALTMADRQALIIKYVRHIGWAEEYARIPSILAQPQYTETCLIACQTATFNAKTLLNLKTHLKEVMKYHKAMRIAKEKAEVYKQRLAFLMTAYASFVNALPYKAVYPSTLEIYQFSSVKRLIKDTPTTSEFTKDTVLCALNFNEILNNWKNKVRNQLVDLIRRSRRDQFEEATVLDLATTFYQCTNCSHDDDMRYGLHYIDAMTHKCAKSTKHNSTVDNLDAEAIALKCRLNEQVWNANHVIVFDERARIIMTEVVKACGLDPMTTTAKEMQALDPIIECLECNHKSKGRAVMRWSFVPAHHHTSLKRGKYKSLEGKVPRFVVVKGKDADRARSRMNEQYERTKAQLAGSRETMSRL</sequence>
<comment type="caution">
    <text evidence="3">The sequence shown here is derived from an EMBL/GenBank/DDBJ whole genome shotgun (WGS) entry which is preliminary data.</text>
</comment>
<evidence type="ECO:0000313" key="3">
    <source>
        <dbReference type="EMBL" id="CAA7260703.1"/>
    </source>
</evidence>
<keyword evidence="4" id="KW-1185">Reference proteome</keyword>
<accession>A0A8S0WFJ0</accession>
<name>A0A8S0WFJ0_CYCAE</name>
<dbReference type="EMBL" id="CACVBS010000030">
    <property type="protein sequence ID" value="CAA7260703.1"/>
    <property type="molecule type" value="Genomic_DNA"/>
</dbReference>
<dbReference type="SUPFAM" id="SSF81383">
    <property type="entry name" value="F-box domain"/>
    <property type="match status" value="1"/>
</dbReference>
<feature type="domain" description="F-box" evidence="2">
    <location>
        <begin position="64"/>
        <end position="113"/>
    </location>
</feature>
<dbReference type="InterPro" id="IPR001810">
    <property type="entry name" value="F-box_dom"/>
</dbReference>
<organism evidence="3 4">
    <name type="scientific">Cyclocybe aegerita</name>
    <name type="common">Black poplar mushroom</name>
    <name type="synonym">Agrocybe aegerita</name>
    <dbReference type="NCBI Taxonomy" id="1973307"/>
    <lineage>
        <taxon>Eukaryota</taxon>
        <taxon>Fungi</taxon>
        <taxon>Dikarya</taxon>
        <taxon>Basidiomycota</taxon>
        <taxon>Agaricomycotina</taxon>
        <taxon>Agaricomycetes</taxon>
        <taxon>Agaricomycetidae</taxon>
        <taxon>Agaricales</taxon>
        <taxon>Agaricineae</taxon>
        <taxon>Bolbitiaceae</taxon>
        <taxon>Cyclocybe</taxon>
    </lineage>
</organism>
<gene>
    <name evidence="3" type="ORF">AAE3_LOCUS3008</name>
</gene>
<evidence type="ECO:0000313" key="4">
    <source>
        <dbReference type="Proteomes" id="UP000467700"/>
    </source>
</evidence>
<dbReference type="PROSITE" id="PS50181">
    <property type="entry name" value="FBOX"/>
    <property type="match status" value="1"/>
</dbReference>
<reference evidence="3 4" key="1">
    <citation type="submission" date="2020-01" db="EMBL/GenBank/DDBJ databases">
        <authorList>
            <person name="Gupta K D."/>
        </authorList>
    </citation>
    <scope>NUCLEOTIDE SEQUENCE [LARGE SCALE GENOMIC DNA]</scope>
</reference>
<dbReference type="OrthoDB" id="2322499at2759"/>
<feature type="compositionally biased region" description="Low complexity" evidence="1">
    <location>
        <begin position="20"/>
        <end position="34"/>
    </location>
</feature>
<evidence type="ECO:0000256" key="1">
    <source>
        <dbReference type="SAM" id="MobiDB-lite"/>
    </source>
</evidence>
<proteinExistence type="predicted"/>
<dbReference type="InterPro" id="IPR036047">
    <property type="entry name" value="F-box-like_dom_sf"/>
</dbReference>